<dbReference type="GO" id="GO:1902201">
    <property type="term" value="P:negative regulation of bacterial-type flagellum-dependent cell motility"/>
    <property type="evidence" value="ECO:0007669"/>
    <property type="project" value="TreeGrafter"/>
</dbReference>
<dbReference type="RefSeq" id="WP_094984424.1">
    <property type="nucleotide sequence ID" value="NZ_NHNI01000001.1"/>
</dbReference>
<sequence length="309" mass="34724">MLALHKWKLLFLALVTNLALVGSLASGDMKTAAQWNWLDIVGEGGLILLALIWLLLILHSRPSGRVTQFLSLGLSAIFIAGFQDWLDEFISFPDNALWDHWIESGLMPIGLVLLTFGIYHWHKEQLLITEQLRKRERLFREHRGLDITTSLSGAHYLRAQLQHELAKGEHTNSLALVLIDIDNFAQINRHYGNREGDNLLHALSELLLLNIRRNDLLCRYAGDRFALLLPNTGTLMANTIAAEISQAVRHFAFKPQQQQDSIFHSVSIGIAFSSGQSATADTPDTLIARATHALLRAKEQRDLHQPRAA</sequence>
<dbReference type="CDD" id="cd01949">
    <property type="entry name" value="GGDEF"/>
    <property type="match status" value="1"/>
</dbReference>
<proteinExistence type="predicted"/>
<dbReference type="PROSITE" id="PS50887">
    <property type="entry name" value="GGDEF"/>
    <property type="match status" value="1"/>
</dbReference>
<protein>
    <recommendedName>
        <fullName evidence="1">diguanylate cyclase</fullName>
        <ecNumber evidence="1">2.7.7.65</ecNumber>
    </recommendedName>
</protein>
<keyword evidence="3" id="KW-0812">Transmembrane</keyword>
<name>A0A266QAL2_9GAMM</name>
<comment type="caution">
    <text evidence="5">The sequence shown here is derived from an EMBL/GenBank/DDBJ whole genome shotgun (WGS) entry which is preliminary data.</text>
</comment>
<dbReference type="Pfam" id="PF00990">
    <property type="entry name" value="GGDEF"/>
    <property type="match status" value="1"/>
</dbReference>
<dbReference type="PANTHER" id="PTHR45138">
    <property type="entry name" value="REGULATORY COMPONENTS OF SENSORY TRANSDUCTION SYSTEM"/>
    <property type="match status" value="1"/>
</dbReference>
<gene>
    <name evidence="5" type="ORF">CBP51_07835</name>
</gene>
<accession>A0A266QAL2</accession>
<dbReference type="InterPro" id="IPR029787">
    <property type="entry name" value="Nucleotide_cyclase"/>
</dbReference>
<feature type="transmembrane region" description="Helical" evidence="3">
    <location>
        <begin position="35"/>
        <end position="57"/>
    </location>
</feature>
<keyword evidence="6" id="KW-1185">Reference proteome</keyword>
<dbReference type="AlphaFoldDB" id="A0A266QAL2"/>
<keyword evidence="3" id="KW-1133">Transmembrane helix</keyword>
<dbReference type="InterPro" id="IPR043128">
    <property type="entry name" value="Rev_trsase/Diguanyl_cyclase"/>
</dbReference>
<dbReference type="GO" id="GO:0043709">
    <property type="term" value="P:cell adhesion involved in single-species biofilm formation"/>
    <property type="evidence" value="ECO:0007669"/>
    <property type="project" value="TreeGrafter"/>
</dbReference>
<dbReference type="InterPro" id="IPR000160">
    <property type="entry name" value="GGDEF_dom"/>
</dbReference>
<evidence type="ECO:0000259" key="4">
    <source>
        <dbReference type="PROSITE" id="PS50887"/>
    </source>
</evidence>
<evidence type="ECO:0000256" key="3">
    <source>
        <dbReference type="SAM" id="Phobius"/>
    </source>
</evidence>
<dbReference type="Proteomes" id="UP000216101">
    <property type="component" value="Unassembled WGS sequence"/>
</dbReference>
<comment type="catalytic activity">
    <reaction evidence="2">
        <text>2 GTP = 3',3'-c-di-GMP + 2 diphosphate</text>
        <dbReference type="Rhea" id="RHEA:24898"/>
        <dbReference type="ChEBI" id="CHEBI:33019"/>
        <dbReference type="ChEBI" id="CHEBI:37565"/>
        <dbReference type="ChEBI" id="CHEBI:58805"/>
        <dbReference type="EC" id="2.7.7.65"/>
    </reaction>
</comment>
<dbReference type="Gene3D" id="3.30.70.270">
    <property type="match status" value="1"/>
</dbReference>
<evidence type="ECO:0000313" key="5">
    <source>
        <dbReference type="EMBL" id="OZY86892.1"/>
    </source>
</evidence>
<dbReference type="SMART" id="SM00267">
    <property type="entry name" value="GGDEF"/>
    <property type="match status" value="1"/>
</dbReference>
<organism evidence="5 6">
    <name type="scientific">Cellvibrio mixtus</name>
    <dbReference type="NCBI Taxonomy" id="39650"/>
    <lineage>
        <taxon>Bacteria</taxon>
        <taxon>Pseudomonadati</taxon>
        <taxon>Pseudomonadota</taxon>
        <taxon>Gammaproteobacteria</taxon>
        <taxon>Cellvibrionales</taxon>
        <taxon>Cellvibrionaceae</taxon>
        <taxon>Cellvibrio</taxon>
    </lineage>
</organism>
<dbReference type="GO" id="GO:0005886">
    <property type="term" value="C:plasma membrane"/>
    <property type="evidence" value="ECO:0007669"/>
    <property type="project" value="TreeGrafter"/>
</dbReference>
<dbReference type="PANTHER" id="PTHR45138:SF9">
    <property type="entry name" value="DIGUANYLATE CYCLASE DGCM-RELATED"/>
    <property type="match status" value="1"/>
</dbReference>
<feature type="transmembrane region" description="Helical" evidence="3">
    <location>
        <begin position="69"/>
        <end position="86"/>
    </location>
</feature>
<evidence type="ECO:0000256" key="2">
    <source>
        <dbReference type="ARBA" id="ARBA00034247"/>
    </source>
</evidence>
<reference evidence="6" key="1">
    <citation type="submission" date="2017-05" db="EMBL/GenBank/DDBJ databases">
        <authorList>
            <person name="Barney B.M."/>
        </authorList>
    </citation>
    <scope>NUCLEOTIDE SEQUENCE [LARGE SCALE GENOMIC DNA]</scope>
    <source>
        <strain evidence="6">PSBB022</strain>
    </source>
</reference>
<feature type="domain" description="GGDEF" evidence="4">
    <location>
        <begin position="172"/>
        <end position="309"/>
    </location>
</feature>
<feature type="transmembrane region" description="Helical" evidence="3">
    <location>
        <begin position="106"/>
        <end position="122"/>
    </location>
</feature>
<dbReference type="EMBL" id="NHNI01000001">
    <property type="protein sequence ID" value="OZY86892.1"/>
    <property type="molecule type" value="Genomic_DNA"/>
</dbReference>
<dbReference type="GO" id="GO:0052621">
    <property type="term" value="F:diguanylate cyclase activity"/>
    <property type="evidence" value="ECO:0007669"/>
    <property type="project" value="UniProtKB-EC"/>
</dbReference>
<evidence type="ECO:0000313" key="6">
    <source>
        <dbReference type="Proteomes" id="UP000216101"/>
    </source>
</evidence>
<dbReference type="InterPro" id="IPR050469">
    <property type="entry name" value="Diguanylate_Cyclase"/>
</dbReference>
<keyword evidence="3" id="KW-0472">Membrane</keyword>
<dbReference type="EC" id="2.7.7.65" evidence="1"/>
<evidence type="ECO:0000256" key="1">
    <source>
        <dbReference type="ARBA" id="ARBA00012528"/>
    </source>
</evidence>
<dbReference type="NCBIfam" id="TIGR00254">
    <property type="entry name" value="GGDEF"/>
    <property type="match status" value="1"/>
</dbReference>
<dbReference type="SUPFAM" id="SSF55073">
    <property type="entry name" value="Nucleotide cyclase"/>
    <property type="match status" value="1"/>
</dbReference>